<organism evidence="3 4">
    <name type="scientific">Ridgeia piscesae</name>
    <name type="common">Tubeworm</name>
    <dbReference type="NCBI Taxonomy" id="27915"/>
    <lineage>
        <taxon>Eukaryota</taxon>
        <taxon>Metazoa</taxon>
        <taxon>Spiralia</taxon>
        <taxon>Lophotrochozoa</taxon>
        <taxon>Annelida</taxon>
        <taxon>Polychaeta</taxon>
        <taxon>Sedentaria</taxon>
        <taxon>Canalipalpata</taxon>
        <taxon>Sabellida</taxon>
        <taxon>Siboglinidae</taxon>
        <taxon>Ridgeia</taxon>
    </lineage>
</organism>
<dbReference type="EMBL" id="JAODUO010000914">
    <property type="protein sequence ID" value="KAK2172987.1"/>
    <property type="molecule type" value="Genomic_DNA"/>
</dbReference>
<dbReference type="Pfam" id="PF02213">
    <property type="entry name" value="GYF"/>
    <property type="match status" value="1"/>
</dbReference>
<dbReference type="InterPro" id="IPR039905">
    <property type="entry name" value="CD2BP2/Lin1"/>
</dbReference>
<feature type="region of interest" description="Disordered" evidence="1">
    <location>
        <begin position="284"/>
        <end position="312"/>
    </location>
</feature>
<proteinExistence type="predicted"/>
<dbReference type="AlphaFoldDB" id="A0AAD9NJU5"/>
<evidence type="ECO:0000313" key="4">
    <source>
        <dbReference type="Proteomes" id="UP001209878"/>
    </source>
</evidence>
<feature type="region of interest" description="Disordered" evidence="1">
    <location>
        <begin position="184"/>
        <end position="210"/>
    </location>
</feature>
<evidence type="ECO:0000313" key="3">
    <source>
        <dbReference type="EMBL" id="KAK2172987.1"/>
    </source>
</evidence>
<reference evidence="3" key="1">
    <citation type="journal article" date="2023" name="Mol. Biol. Evol.">
        <title>Third-Generation Sequencing Reveals the Adaptive Role of the Epigenome in Three Deep-Sea Polychaetes.</title>
        <authorList>
            <person name="Perez M."/>
            <person name="Aroh O."/>
            <person name="Sun Y."/>
            <person name="Lan Y."/>
            <person name="Juniper S.K."/>
            <person name="Young C.R."/>
            <person name="Angers B."/>
            <person name="Qian P.Y."/>
        </authorList>
    </citation>
    <scope>NUCLEOTIDE SEQUENCE</scope>
    <source>
        <strain evidence="3">R07B-5</strain>
    </source>
</reference>
<dbReference type="PROSITE" id="PS50829">
    <property type="entry name" value="GYF"/>
    <property type="match status" value="1"/>
</dbReference>
<feature type="domain" description="GYF" evidence="2">
    <location>
        <begin position="322"/>
        <end position="378"/>
    </location>
</feature>
<keyword evidence="4" id="KW-1185">Reference proteome</keyword>
<dbReference type="SMART" id="SM00444">
    <property type="entry name" value="GYF"/>
    <property type="match status" value="1"/>
</dbReference>
<protein>
    <recommendedName>
        <fullName evidence="2">GYF domain-containing protein</fullName>
    </recommendedName>
</protein>
<dbReference type="FunFam" id="3.30.1490.40:FF:000005">
    <property type="entry name" value="CD2 antigen cytoplasmic tail-binding protein 2"/>
    <property type="match status" value="1"/>
</dbReference>
<dbReference type="SUPFAM" id="SSF55277">
    <property type="entry name" value="GYF domain"/>
    <property type="match status" value="1"/>
</dbReference>
<dbReference type="PANTHER" id="PTHR13138:SF3">
    <property type="entry name" value="CD2 ANTIGEN CYTOPLASMIC TAIL-BINDING PROTEIN 2"/>
    <property type="match status" value="1"/>
</dbReference>
<dbReference type="Gene3D" id="3.30.1490.40">
    <property type="match status" value="1"/>
</dbReference>
<accession>A0AAD9NJU5</accession>
<dbReference type="CDD" id="cd00072">
    <property type="entry name" value="GYF"/>
    <property type="match status" value="1"/>
</dbReference>
<feature type="compositionally biased region" description="Acidic residues" evidence="1">
    <location>
        <begin position="134"/>
        <end position="145"/>
    </location>
</feature>
<dbReference type="PANTHER" id="PTHR13138">
    <property type="entry name" value="PROTEIN LIN1"/>
    <property type="match status" value="1"/>
</dbReference>
<dbReference type="InterPro" id="IPR003169">
    <property type="entry name" value="GYF"/>
</dbReference>
<evidence type="ECO:0000259" key="2">
    <source>
        <dbReference type="PROSITE" id="PS50829"/>
    </source>
</evidence>
<feature type="compositionally biased region" description="Basic and acidic residues" evidence="1">
    <location>
        <begin position="34"/>
        <end position="47"/>
    </location>
</feature>
<feature type="region of interest" description="Disordered" evidence="1">
    <location>
        <begin position="124"/>
        <end position="153"/>
    </location>
</feature>
<name>A0AAD9NJU5_RIDPI</name>
<feature type="region of interest" description="Disordered" evidence="1">
    <location>
        <begin position="24"/>
        <end position="54"/>
    </location>
</feature>
<comment type="caution">
    <text evidence="3">The sequence shown here is derived from an EMBL/GenBank/DDBJ whole genome shotgun (WGS) entry which is preliminary data.</text>
</comment>
<dbReference type="Proteomes" id="UP001209878">
    <property type="component" value="Unassembled WGS sequence"/>
</dbReference>
<gene>
    <name evidence="3" type="ORF">NP493_913g02037</name>
</gene>
<dbReference type="GO" id="GO:0005682">
    <property type="term" value="C:U5 snRNP"/>
    <property type="evidence" value="ECO:0007669"/>
    <property type="project" value="InterPro"/>
</dbReference>
<sequence>MSKRKVQFADKADDNLEQAFEEVDADATKKRRLPERESRFKEKHSLDSDEEDIPEKYNVLDEDDIEGQEETHIEVEEGVKFTPFNMKEELEEGHFDSEGTYIFSKDKDNIKDNWIDSIDWVQVKQTTKDSGGTADDEDDDDDDEPSKDSGDRLHVYNEMLKLMKPGESVLKSLRRLGGGKAGMAAASASRRWKEKRAAAQGGNKSTSAPEVNRTDLLALTGHADRQLQQGNLEIYQATYEKLAFDVSEMEKANADAEAERRTVIPQGIEDDDALDMFADSFDTKGDTKGDAVSKEKDATEQTQNDAKKEEKTPAVTVKVTDEAMWEYKWKQEDTDIHGPFSSSEMLAWTNEDFFKAGVLVRKVGSSGDFYSSTRIDFDLYT</sequence>
<dbReference type="InterPro" id="IPR035445">
    <property type="entry name" value="GYF-like_dom_sf"/>
</dbReference>
<evidence type="ECO:0000256" key="1">
    <source>
        <dbReference type="SAM" id="MobiDB-lite"/>
    </source>
</evidence>